<comment type="caution">
    <text evidence="1">The sequence shown here is derived from an EMBL/GenBank/DDBJ whole genome shotgun (WGS) entry which is preliminary data.</text>
</comment>
<dbReference type="InterPro" id="IPR017853">
    <property type="entry name" value="GH"/>
</dbReference>
<sequence>MKPLADYSHIRGFNYTPSYAQNDLDFWNNYRHDVVDREMGYAQRLGLNSARIFLAYKAYLRDPRQFQENLRDFVQTAWAHGISTTPILYCGGPFYPDFVEEEAHDGLPAIPSILKPENYHLADEFFDDVYQAVGSEPGLLFWDIANEPGYHTPNFVTFYPEEPEFRHLLDPKPQDMEAFRAKQESVWAFIRHAIAHVREKDPVNALGVGNTYAYEIEPSQTAPLVDVLIFHNYFETRKRVRDECEIMKRLSQKYNKPVVNNECCCLCRSNPYDMELEILAEYGFGFYVFELMIGQSIWRKVHGICYPDGTVRDPSIVAAVQGFFRNRGPSAIPEDVNEEGSAHLAIRLATETLAKTADRSRRHMERENAELLLEAAEYIANLLEAGQYVPMRVPPTARIAAYRRQEHPNLDEIRTWLYQLVQQLREVCCILGSGESNSRI</sequence>
<accession>A0A9D2S093</accession>
<reference evidence="1" key="1">
    <citation type="journal article" date="2021" name="PeerJ">
        <title>Extensive microbial diversity within the chicken gut microbiome revealed by metagenomics and culture.</title>
        <authorList>
            <person name="Gilroy R."/>
            <person name="Ravi A."/>
            <person name="Getino M."/>
            <person name="Pursley I."/>
            <person name="Horton D.L."/>
            <person name="Alikhan N.F."/>
            <person name="Baker D."/>
            <person name="Gharbi K."/>
            <person name="Hall N."/>
            <person name="Watson M."/>
            <person name="Adriaenssens E.M."/>
            <person name="Foster-Nyarko E."/>
            <person name="Jarju S."/>
            <person name="Secka A."/>
            <person name="Antonio M."/>
            <person name="Oren A."/>
            <person name="Chaudhuri R.R."/>
            <person name="La Ragione R."/>
            <person name="Hildebrand F."/>
            <person name="Pallen M.J."/>
        </authorList>
    </citation>
    <scope>NUCLEOTIDE SEQUENCE</scope>
    <source>
        <strain evidence="1">ChiBcolR8-3208</strain>
    </source>
</reference>
<dbReference type="SUPFAM" id="SSF51445">
    <property type="entry name" value="(Trans)glycosidases"/>
    <property type="match status" value="1"/>
</dbReference>
<proteinExistence type="predicted"/>
<organism evidence="1 2">
    <name type="scientific">Candidatus Acutalibacter ornithocaccae</name>
    <dbReference type="NCBI Taxonomy" id="2838416"/>
    <lineage>
        <taxon>Bacteria</taxon>
        <taxon>Bacillati</taxon>
        <taxon>Bacillota</taxon>
        <taxon>Clostridia</taxon>
        <taxon>Eubacteriales</taxon>
        <taxon>Acutalibacteraceae</taxon>
        <taxon>Acutalibacter</taxon>
    </lineage>
</organism>
<dbReference type="EMBL" id="DWXZ01000222">
    <property type="protein sequence ID" value="HJB38496.1"/>
    <property type="molecule type" value="Genomic_DNA"/>
</dbReference>
<dbReference type="Proteomes" id="UP000824214">
    <property type="component" value="Unassembled WGS sequence"/>
</dbReference>
<gene>
    <name evidence="1" type="ORF">H9942_10610</name>
</gene>
<reference evidence="1" key="2">
    <citation type="submission" date="2021-04" db="EMBL/GenBank/DDBJ databases">
        <authorList>
            <person name="Gilroy R."/>
        </authorList>
    </citation>
    <scope>NUCLEOTIDE SEQUENCE</scope>
    <source>
        <strain evidence="1">ChiBcolR8-3208</strain>
    </source>
</reference>
<dbReference type="AlphaFoldDB" id="A0A9D2S093"/>
<protein>
    <recommendedName>
        <fullName evidence="3">Glycoside hydrolase family 5 domain-containing protein</fullName>
    </recommendedName>
</protein>
<name>A0A9D2S093_9FIRM</name>
<evidence type="ECO:0008006" key="3">
    <source>
        <dbReference type="Google" id="ProtNLM"/>
    </source>
</evidence>
<evidence type="ECO:0000313" key="1">
    <source>
        <dbReference type="EMBL" id="HJB38496.1"/>
    </source>
</evidence>
<dbReference type="Gene3D" id="3.20.20.80">
    <property type="entry name" value="Glycosidases"/>
    <property type="match status" value="1"/>
</dbReference>
<evidence type="ECO:0000313" key="2">
    <source>
        <dbReference type="Proteomes" id="UP000824214"/>
    </source>
</evidence>